<dbReference type="OrthoDB" id="10267127at2759"/>
<sequence length="330" mass="36992">MSSAAACSVLGHILKGRGEGHSSTSLPPLKDMKTVIRTARSIMKKEKTILYLNGEYEVVGDVHGDLTSLMTIFEKRGYPNITKYIFLGDYVDRGNDSIEVVLLLMALKCLAPNRIYLIRGNHECSSVAKKYNFRDECVCRVDMPFFKTIIKAFSVMPLGAVVNNDVFCVHGGIPQTDMTLKEISEVERPFNSDYKDIQEDMLWSDPKTDLLFDEFEFNAARKAGNYFGKKALNSFFEKNGVSYLIRGHEVCQEGFELPLGSDCNCVTIFSSVDHQLRNLGATITIGEDKSVSLCQFDNDSHDRIETVGFLDLTFKENNFCISSDLTEISA</sequence>
<dbReference type="EC" id="3.1.3.16" evidence="8"/>
<keyword evidence="2" id="KW-0479">Metal-binding</keyword>
<dbReference type="InterPro" id="IPR006186">
    <property type="entry name" value="Ser/Thr-sp_prot-phosphatase"/>
</dbReference>
<protein>
    <recommendedName>
        <fullName evidence="8">Serine/threonine-protein phosphatase</fullName>
        <ecNumber evidence="8">3.1.3.16</ecNumber>
    </recommendedName>
</protein>
<dbReference type="Proteomes" id="UP000001542">
    <property type="component" value="Unassembled WGS sequence"/>
</dbReference>
<dbReference type="CDD" id="cd00144">
    <property type="entry name" value="MPP_PPP_family"/>
    <property type="match status" value="1"/>
</dbReference>
<evidence type="ECO:0000259" key="9">
    <source>
        <dbReference type="PROSITE" id="PS00125"/>
    </source>
</evidence>
<dbReference type="GO" id="GO:0005737">
    <property type="term" value="C:cytoplasm"/>
    <property type="evidence" value="ECO:0000318"/>
    <property type="project" value="GO_Central"/>
</dbReference>
<dbReference type="SMR" id="A2EY12"/>
<organism evidence="10 11">
    <name type="scientific">Trichomonas vaginalis (strain ATCC PRA-98 / G3)</name>
    <dbReference type="NCBI Taxonomy" id="412133"/>
    <lineage>
        <taxon>Eukaryota</taxon>
        <taxon>Metamonada</taxon>
        <taxon>Parabasalia</taxon>
        <taxon>Trichomonadida</taxon>
        <taxon>Trichomonadidae</taxon>
        <taxon>Trichomonas</taxon>
    </lineage>
</organism>
<evidence type="ECO:0000256" key="2">
    <source>
        <dbReference type="ARBA" id="ARBA00022723"/>
    </source>
</evidence>
<gene>
    <name evidence="10" type="ORF">TVAG_055690</name>
</gene>
<dbReference type="Pfam" id="PF00149">
    <property type="entry name" value="Metallophos"/>
    <property type="match status" value="1"/>
</dbReference>
<dbReference type="VEuPathDB" id="TrichDB:TVAG_055690"/>
<dbReference type="AlphaFoldDB" id="A2EY12"/>
<evidence type="ECO:0000313" key="10">
    <source>
        <dbReference type="EMBL" id="EAY02480.1"/>
    </source>
</evidence>
<keyword evidence="11" id="KW-1185">Reference proteome</keyword>
<evidence type="ECO:0000256" key="5">
    <source>
        <dbReference type="ARBA" id="ARBA00023211"/>
    </source>
</evidence>
<evidence type="ECO:0000256" key="4">
    <source>
        <dbReference type="ARBA" id="ARBA00022912"/>
    </source>
</evidence>
<feature type="domain" description="Serine/threonine specific protein phosphatases" evidence="9">
    <location>
        <begin position="118"/>
        <end position="123"/>
    </location>
</feature>
<evidence type="ECO:0000256" key="6">
    <source>
        <dbReference type="ARBA" id="ARBA00047761"/>
    </source>
</evidence>
<evidence type="ECO:0000313" key="11">
    <source>
        <dbReference type="Proteomes" id="UP000001542"/>
    </source>
</evidence>
<comment type="similarity">
    <text evidence="8">Belongs to the PPP phosphatase family.</text>
</comment>
<dbReference type="InterPro" id="IPR050341">
    <property type="entry name" value="PP1_catalytic_subunit"/>
</dbReference>
<evidence type="ECO:0000256" key="8">
    <source>
        <dbReference type="RuleBase" id="RU004273"/>
    </source>
</evidence>
<dbReference type="Gene3D" id="3.60.21.10">
    <property type="match status" value="1"/>
</dbReference>
<dbReference type="PROSITE" id="PS00125">
    <property type="entry name" value="SER_THR_PHOSPHATASE"/>
    <property type="match status" value="1"/>
</dbReference>
<evidence type="ECO:0000256" key="1">
    <source>
        <dbReference type="ARBA" id="ARBA00001936"/>
    </source>
</evidence>
<reference evidence="10" key="1">
    <citation type="submission" date="2006-10" db="EMBL/GenBank/DDBJ databases">
        <authorList>
            <person name="Amadeo P."/>
            <person name="Zhao Q."/>
            <person name="Wortman J."/>
            <person name="Fraser-Liggett C."/>
            <person name="Carlton J."/>
        </authorList>
    </citation>
    <scope>NUCLEOTIDE SEQUENCE</scope>
    <source>
        <strain evidence="10">G3</strain>
    </source>
</reference>
<proteinExistence type="inferred from homology"/>
<dbReference type="InterPro" id="IPR029052">
    <property type="entry name" value="Metallo-depent_PP-like"/>
</dbReference>
<dbReference type="GO" id="GO:0046872">
    <property type="term" value="F:metal ion binding"/>
    <property type="evidence" value="ECO:0007669"/>
    <property type="project" value="UniProtKB-KW"/>
</dbReference>
<dbReference type="GO" id="GO:0005634">
    <property type="term" value="C:nucleus"/>
    <property type="evidence" value="ECO:0000318"/>
    <property type="project" value="GO_Central"/>
</dbReference>
<accession>A2EY12</accession>
<dbReference type="VEuPathDB" id="TrichDB:TVAGG3_0674760"/>
<name>A2EY12_TRIV3</name>
<dbReference type="GO" id="GO:0004722">
    <property type="term" value="F:protein serine/threonine phosphatase activity"/>
    <property type="evidence" value="ECO:0000318"/>
    <property type="project" value="GO_Central"/>
</dbReference>
<comment type="catalytic activity">
    <reaction evidence="7 8">
        <text>O-phospho-L-threonyl-[protein] + H2O = L-threonyl-[protein] + phosphate</text>
        <dbReference type="Rhea" id="RHEA:47004"/>
        <dbReference type="Rhea" id="RHEA-COMP:11060"/>
        <dbReference type="Rhea" id="RHEA-COMP:11605"/>
        <dbReference type="ChEBI" id="CHEBI:15377"/>
        <dbReference type="ChEBI" id="CHEBI:30013"/>
        <dbReference type="ChEBI" id="CHEBI:43474"/>
        <dbReference type="ChEBI" id="CHEBI:61977"/>
        <dbReference type="EC" id="3.1.3.16"/>
    </reaction>
</comment>
<dbReference type="PANTHER" id="PTHR11668:SF300">
    <property type="entry name" value="SERINE_THREONINE-PROTEIN PHOSPHATASE"/>
    <property type="match status" value="1"/>
</dbReference>
<keyword evidence="4" id="KW-0904">Protein phosphatase</keyword>
<keyword evidence="3 8" id="KW-0378">Hydrolase</keyword>
<dbReference type="InParanoid" id="A2EY12"/>
<evidence type="ECO:0000256" key="7">
    <source>
        <dbReference type="ARBA" id="ARBA00048336"/>
    </source>
</evidence>
<dbReference type="eggNOG" id="KOG0374">
    <property type="taxonomic scope" value="Eukaryota"/>
</dbReference>
<dbReference type="FunFam" id="3.60.21.10:FF:000195">
    <property type="entry name" value="Serine/threonine-protein phosphatase"/>
    <property type="match status" value="1"/>
</dbReference>
<keyword evidence="5" id="KW-0464">Manganese</keyword>
<comment type="catalytic activity">
    <reaction evidence="6">
        <text>O-phospho-L-seryl-[protein] + H2O = L-seryl-[protein] + phosphate</text>
        <dbReference type="Rhea" id="RHEA:20629"/>
        <dbReference type="Rhea" id="RHEA-COMP:9863"/>
        <dbReference type="Rhea" id="RHEA-COMP:11604"/>
        <dbReference type="ChEBI" id="CHEBI:15377"/>
        <dbReference type="ChEBI" id="CHEBI:29999"/>
        <dbReference type="ChEBI" id="CHEBI:43474"/>
        <dbReference type="ChEBI" id="CHEBI:83421"/>
        <dbReference type="EC" id="3.1.3.16"/>
    </reaction>
</comment>
<dbReference type="EMBL" id="DS113535">
    <property type="protein sequence ID" value="EAY02480.1"/>
    <property type="molecule type" value="Genomic_DNA"/>
</dbReference>
<dbReference type="SUPFAM" id="SSF56300">
    <property type="entry name" value="Metallo-dependent phosphatases"/>
    <property type="match status" value="1"/>
</dbReference>
<dbReference type="PRINTS" id="PR00114">
    <property type="entry name" value="STPHPHTASE"/>
</dbReference>
<dbReference type="InterPro" id="IPR004843">
    <property type="entry name" value="Calcineurin-like_PHP"/>
</dbReference>
<reference evidence="10" key="2">
    <citation type="journal article" date="2007" name="Science">
        <title>Draft genome sequence of the sexually transmitted pathogen Trichomonas vaginalis.</title>
        <authorList>
            <person name="Carlton J.M."/>
            <person name="Hirt R.P."/>
            <person name="Silva J.C."/>
            <person name="Delcher A.L."/>
            <person name="Schatz M."/>
            <person name="Zhao Q."/>
            <person name="Wortman J.R."/>
            <person name="Bidwell S.L."/>
            <person name="Alsmark U.C.M."/>
            <person name="Besteiro S."/>
            <person name="Sicheritz-Ponten T."/>
            <person name="Noel C.J."/>
            <person name="Dacks J.B."/>
            <person name="Foster P.G."/>
            <person name="Simillion C."/>
            <person name="Van de Peer Y."/>
            <person name="Miranda-Saavedra D."/>
            <person name="Barton G.J."/>
            <person name="Westrop G.D."/>
            <person name="Mueller S."/>
            <person name="Dessi D."/>
            <person name="Fiori P.L."/>
            <person name="Ren Q."/>
            <person name="Paulsen I."/>
            <person name="Zhang H."/>
            <person name="Bastida-Corcuera F.D."/>
            <person name="Simoes-Barbosa A."/>
            <person name="Brown M.T."/>
            <person name="Hayes R.D."/>
            <person name="Mukherjee M."/>
            <person name="Okumura C.Y."/>
            <person name="Schneider R."/>
            <person name="Smith A.J."/>
            <person name="Vanacova S."/>
            <person name="Villalvazo M."/>
            <person name="Haas B.J."/>
            <person name="Pertea M."/>
            <person name="Feldblyum T.V."/>
            <person name="Utterback T.R."/>
            <person name="Shu C.L."/>
            <person name="Osoegawa K."/>
            <person name="de Jong P.J."/>
            <person name="Hrdy I."/>
            <person name="Horvathova L."/>
            <person name="Zubacova Z."/>
            <person name="Dolezal P."/>
            <person name="Malik S.B."/>
            <person name="Logsdon J.M. Jr."/>
            <person name="Henze K."/>
            <person name="Gupta A."/>
            <person name="Wang C.C."/>
            <person name="Dunne R.L."/>
            <person name="Upcroft J.A."/>
            <person name="Upcroft P."/>
            <person name="White O."/>
            <person name="Salzberg S.L."/>
            <person name="Tang P."/>
            <person name="Chiu C.-H."/>
            <person name="Lee Y.-S."/>
            <person name="Embley T.M."/>
            <person name="Coombs G.H."/>
            <person name="Mottram J.C."/>
            <person name="Tachezy J."/>
            <person name="Fraser-Liggett C.M."/>
            <person name="Johnson P.J."/>
        </authorList>
    </citation>
    <scope>NUCLEOTIDE SEQUENCE [LARGE SCALE GENOMIC DNA]</scope>
    <source>
        <strain evidence="10">G3</strain>
    </source>
</reference>
<dbReference type="PANTHER" id="PTHR11668">
    <property type="entry name" value="SERINE/THREONINE PROTEIN PHOSPHATASE"/>
    <property type="match status" value="1"/>
</dbReference>
<comment type="cofactor">
    <cofactor evidence="1">
        <name>Mn(2+)</name>
        <dbReference type="ChEBI" id="CHEBI:29035"/>
    </cofactor>
</comment>
<dbReference type="STRING" id="5722.A2EY12"/>
<evidence type="ECO:0000256" key="3">
    <source>
        <dbReference type="ARBA" id="ARBA00022801"/>
    </source>
</evidence>
<dbReference type="SMART" id="SM00156">
    <property type="entry name" value="PP2Ac"/>
    <property type="match status" value="1"/>
</dbReference>